<dbReference type="AlphaFoldDB" id="A0A7K0CMB8"/>
<name>A0A7K0CMB8_9ACTN</name>
<evidence type="ECO:0000313" key="1">
    <source>
        <dbReference type="EMBL" id="MQY14626.1"/>
    </source>
</evidence>
<dbReference type="RefSeq" id="WP_323378375.1">
    <property type="nucleotide sequence ID" value="NZ_WEGJ01000023.1"/>
</dbReference>
<reference evidence="1 2" key="1">
    <citation type="submission" date="2019-10" db="EMBL/GenBank/DDBJ databases">
        <title>Streptomyces smaragdinus sp. nov. and Streptomyces fabii sp. nov., isolated from the gut of fungus growing-termite Macrotermes natalensis.</title>
        <authorList>
            <person name="Schwitalla J."/>
            <person name="Benndorf R."/>
            <person name="Martin K."/>
            <person name="De Beer W."/>
            <person name="Kaster A.-K."/>
            <person name="Vollmers J."/>
            <person name="Poulsen M."/>
            <person name="Beemelmanns C."/>
        </authorList>
    </citation>
    <scope>NUCLEOTIDE SEQUENCE [LARGE SCALE GENOMIC DNA]</scope>
    <source>
        <strain evidence="1 2">RB5</strain>
    </source>
</reference>
<protein>
    <submittedName>
        <fullName evidence="1">Uncharacterized protein</fullName>
    </submittedName>
</protein>
<evidence type="ECO:0000313" key="2">
    <source>
        <dbReference type="Proteomes" id="UP000466345"/>
    </source>
</evidence>
<sequence length="79" mass="8919">MPQTFPDDLLRAQRDWYTVYRLLAHAAPGTPTTALRRRMYQLSVRVAAHPFWDTEAGTPAARVRLKQAAWDGGLPAERG</sequence>
<keyword evidence="2" id="KW-1185">Reference proteome</keyword>
<gene>
    <name evidence="1" type="ORF">SRB5_47950</name>
</gene>
<organism evidence="1 2">
    <name type="scientific">Streptomyces smaragdinus</name>
    <dbReference type="NCBI Taxonomy" id="2585196"/>
    <lineage>
        <taxon>Bacteria</taxon>
        <taxon>Bacillati</taxon>
        <taxon>Actinomycetota</taxon>
        <taxon>Actinomycetes</taxon>
        <taxon>Kitasatosporales</taxon>
        <taxon>Streptomycetaceae</taxon>
        <taxon>Streptomyces</taxon>
    </lineage>
</organism>
<accession>A0A7K0CMB8</accession>
<comment type="caution">
    <text evidence="1">The sequence shown here is derived from an EMBL/GenBank/DDBJ whole genome shotgun (WGS) entry which is preliminary data.</text>
</comment>
<proteinExistence type="predicted"/>
<dbReference type="Proteomes" id="UP000466345">
    <property type="component" value="Unassembled WGS sequence"/>
</dbReference>
<dbReference type="EMBL" id="WEGJ01000023">
    <property type="protein sequence ID" value="MQY14626.1"/>
    <property type="molecule type" value="Genomic_DNA"/>
</dbReference>